<protein>
    <submittedName>
        <fullName evidence="4">ATP-binding cassette domain-containing protein</fullName>
    </submittedName>
</protein>
<dbReference type="PROSITE" id="PS00211">
    <property type="entry name" value="ABC_TRANSPORTER_1"/>
    <property type="match status" value="1"/>
</dbReference>
<dbReference type="EMBL" id="JAHESF010000012">
    <property type="protein sequence ID" value="MBT1698069.1"/>
    <property type="molecule type" value="Genomic_DNA"/>
</dbReference>
<dbReference type="GO" id="GO:0016887">
    <property type="term" value="F:ATP hydrolysis activity"/>
    <property type="evidence" value="ECO:0007669"/>
    <property type="project" value="InterPro"/>
</dbReference>
<evidence type="ECO:0000313" key="4">
    <source>
        <dbReference type="EMBL" id="MBT1698069.1"/>
    </source>
</evidence>
<dbReference type="InterPro" id="IPR027417">
    <property type="entry name" value="P-loop_NTPase"/>
</dbReference>
<keyword evidence="1" id="KW-0547">Nucleotide-binding</keyword>
<dbReference type="PANTHER" id="PTHR43158:SF2">
    <property type="entry name" value="SKFA PEPTIDE EXPORT ATP-BINDING PROTEIN SKFE"/>
    <property type="match status" value="1"/>
</dbReference>
<dbReference type="Pfam" id="PF00005">
    <property type="entry name" value="ABC_tran"/>
    <property type="match status" value="2"/>
</dbReference>
<dbReference type="GO" id="GO:0005524">
    <property type="term" value="F:ATP binding"/>
    <property type="evidence" value="ECO:0007669"/>
    <property type="project" value="UniProtKB-KW"/>
</dbReference>
<keyword evidence="2 4" id="KW-0067">ATP-binding</keyword>
<dbReference type="AlphaFoldDB" id="A0AAP2DPS6"/>
<evidence type="ECO:0000256" key="2">
    <source>
        <dbReference type="ARBA" id="ARBA00022840"/>
    </source>
</evidence>
<proteinExistence type="predicted"/>
<dbReference type="InterPro" id="IPR003439">
    <property type="entry name" value="ABC_transporter-like_ATP-bd"/>
</dbReference>
<evidence type="ECO:0000259" key="3">
    <source>
        <dbReference type="PROSITE" id="PS50893"/>
    </source>
</evidence>
<dbReference type="InterPro" id="IPR003593">
    <property type="entry name" value="AAA+_ATPase"/>
</dbReference>
<keyword evidence="5" id="KW-1185">Reference proteome</keyword>
<evidence type="ECO:0000256" key="1">
    <source>
        <dbReference type="ARBA" id="ARBA00022741"/>
    </source>
</evidence>
<feature type="domain" description="ABC transporter" evidence="3">
    <location>
        <begin position="2"/>
        <end position="247"/>
    </location>
</feature>
<dbReference type="SUPFAM" id="SSF52540">
    <property type="entry name" value="P-loop containing nucleoside triphosphate hydrolases"/>
    <property type="match status" value="2"/>
</dbReference>
<reference evidence="4 5" key="1">
    <citation type="submission" date="2021-05" db="EMBL/GenBank/DDBJ databases">
        <title>A Polyphasic approach of four new species of the genus Ohtaekwangia: Ohtaekwangia histidinii sp. nov., Ohtaekwangia cretensis sp. nov., Ohtaekwangia indiensis sp. nov., Ohtaekwangia reichenbachii sp. nov. from diverse environment.</title>
        <authorList>
            <person name="Octaviana S."/>
        </authorList>
    </citation>
    <scope>NUCLEOTIDE SEQUENCE [LARGE SCALE GENOMIC DNA]</scope>
    <source>
        <strain evidence="4 5">PWU4</strain>
    </source>
</reference>
<dbReference type="PANTHER" id="PTHR43158">
    <property type="entry name" value="SKFA PEPTIDE EXPORT ATP-BINDING PROTEIN SKFE"/>
    <property type="match status" value="1"/>
</dbReference>
<dbReference type="Gene3D" id="3.40.50.300">
    <property type="entry name" value="P-loop containing nucleotide triphosphate hydrolases"/>
    <property type="match status" value="2"/>
</dbReference>
<dbReference type="PROSITE" id="PS50893">
    <property type="entry name" value="ABC_TRANSPORTER_2"/>
    <property type="match status" value="2"/>
</dbReference>
<dbReference type="Proteomes" id="UP001319200">
    <property type="component" value="Unassembled WGS sequence"/>
</dbReference>
<accession>A0AAP2DPS6</accession>
<organism evidence="4 5">
    <name type="scientific">Chryseosolibacter histidini</name>
    <dbReference type="NCBI Taxonomy" id="2782349"/>
    <lineage>
        <taxon>Bacteria</taxon>
        <taxon>Pseudomonadati</taxon>
        <taxon>Bacteroidota</taxon>
        <taxon>Cytophagia</taxon>
        <taxon>Cytophagales</taxon>
        <taxon>Chryseotaleaceae</taxon>
        <taxon>Chryseosolibacter</taxon>
    </lineage>
</organism>
<feature type="domain" description="ABC transporter" evidence="3">
    <location>
        <begin position="258"/>
        <end position="462"/>
    </location>
</feature>
<sequence>MISLHNITFSRSGKKLFEDLSLEIKPGEHLIIRGSNGSGKTTLLELIAGVLHPQAGTVTYDFIEGDDWHERYLQRQEKIRYIGAHALQTFLSGYHGLFYQQRYYSIGDTQIPKVSDFFGDHISRLQQYDFPENLNIQKLLGLELTRLSNGQLKKVLILHGLIKHMPRVLLLDYPLEGLDRESRRDLTDFIDHIAGTFGIQVIMTDHHHELPQVINRRLVLDDFRIARIEAFEHRTEALPSDVKKAPAENNGQNKIPVVEMRSLTIQYGEKKIIENLSWSIHQGERWALTGKNGSGKTTLFSLIYADHPMAYSQQVFLFGKRRGTGESVWDIKKRINYLGPEQIHFLDSKSITASCREYILHQHAPGEDRLNTLIDFFNAATLMNKPVRHLSSGELQVMLLLRFFMSDKELLLLDEPFQFLDPVNKQRTTEYLNNYLDRNATLVLITHYESDMIHWTQHRMRI</sequence>
<dbReference type="InterPro" id="IPR017871">
    <property type="entry name" value="ABC_transporter-like_CS"/>
</dbReference>
<gene>
    <name evidence="4" type="ORF">KK083_14345</name>
</gene>
<name>A0AAP2DPS6_9BACT</name>
<evidence type="ECO:0000313" key="5">
    <source>
        <dbReference type="Proteomes" id="UP001319200"/>
    </source>
</evidence>
<dbReference type="SMART" id="SM00382">
    <property type="entry name" value="AAA"/>
    <property type="match status" value="2"/>
</dbReference>
<comment type="caution">
    <text evidence="4">The sequence shown here is derived from an EMBL/GenBank/DDBJ whole genome shotgun (WGS) entry which is preliminary data.</text>
</comment>
<dbReference type="RefSeq" id="WP_254163940.1">
    <property type="nucleotide sequence ID" value="NZ_JAHESF010000012.1"/>
</dbReference>